<dbReference type="InterPro" id="IPR012349">
    <property type="entry name" value="Split_barrel_FMN-bd"/>
</dbReference>
<keyword evidence="2" id="KW-1185">Reference proteome</keyword>
<proteinExistence type="predicted"/>
<dbReference type="Gene3D" id="2.30.110.10">
    <property type="entry name" value="Electron Transport, Fmn-binding Protein, Chain A"/>
    <property type="match status" value="1"/>
</dbReference>
<dbReference type="AlphaFoldDB" id="A0A1G8YL90"/>
<organism evidence="1 2">
    <name type="scientific">Natronincola ferrireducens</name>
    <dbReference type="NCBI Taxonomy" id="393762"/>
    <lineage>
        <taxon>Bacteria</taxon>
        <taxon>Bacillati</taxon>
        <taxon>Bacillota</taxon>
        <taxon>Clostridia</taxon>
        <taxon>Peptostreptococcales</taxon>
        <taxon>Natronincolaceae</taxon>
        <taxon>Natronincola</taxon>
    </lineage>
</organism>
<gene>
    <name evidence="1" type="ORF">SAMN05660472_00576</name>
</gene>
<dbReference type="OrthoDB" id="9794935at2"/>
<dbReference type="PANTHER" id="PTHR34071">
    <property type="entry name" value="5-NITROIMIDAZOLE ANTIBIOTICS RESISTANCE PROTEIN, NIMA-FAMILY-RELATED PROTEIN-RELATED"/>
    <property type="match status" value="1"/>
</dbReference>
<reference evidence="1 2" key="1">
    <citation type="submission" date="2016-10" db="EMBL/GenBank/DDBJ databases">
        <authorList>
            <person name="de Groot N.N."/>
        </authorList>
    </citation>
    <scope>NUCLEOTIDE SEQUENCE [LARGE SCALE GENOMIC DNA]</scope>
    <source>
        <strain evidence="1 2">DSM 18346</strain>
    </source>
</reference>
<dbReference type="Proteomes" id="UP000198718">
    <property type="component" value="Unassembled WGS sequence"/>
</dbReference>
<accession>A0A1G8YL90</accession>
<dbReference type="STRING" id="393762.SAMN05660472_00576"/>
<dbReference type="SUPFAM" id="SSF50475">
    <property type="entry name" value="FMN-binding split barrel"/>
    <property type="match status" value="1"/>
</dbReference>
<protein>
    <submittedName>
        <fullName evidence="1">Nitroimidazol reductase NimA, pyridoxamine 5'-phosphate oxidase superfamily</fullName>
    </submittedName>
</protein>
<dbReference type="PANTHER" id="PTHR34071:SF2">
    <property type="entry name" value="FLAVIN-NUCLEOTIDE-BINDING PROTEIN"/>
    <property type="match status" value="1"/>
</dbReference>
<evidence type="ECO:0000313" key="1">
    <source>
        <dbReference type="EMBL" id="SDK03506.1"/>
    </source>
</evidence>
<dbReference type="InterPro" id="IPR024747">
    <property type="entry name" value="Pyridox_Oxase-rel"/>
</dbReference>
<name>A0A1G8YL90_9FIRM</name>
<dbReference type="EMBL" id="FNFP01000001">
    <property type="protein sequence ID" value="SDK03506.1"/>
    <property type="molecule type" value="Genomic_DNA"/>
</dbReference>
<sequence length="152" mass="17521">MRREEREVKDKALIESILQKALFLRIALCDGDKPYIVPMNFGYREGILYLHSSRKGKKIELLKSNNNVAFQMDIDTAIVKADSPCDWSMKYASLTGYGRAEFIEDYDEKIEGLTIIMKKYGEKQCFNFSEMSVKNVTVIKITIEEMTGKKTL</sequence>
<evidence type="ECO:0000313" key="2">
    <source>
        <dbReference type="Proteomes" id="UP000198718"/>
    </source>
</evidence>
<dbReference type="RefSeq" id="WP_090550009.1">
    <property type="nucleotide sequence ID" value="NZ_FNFP01000001.1"/>
</dbReference>
<dbReference type="Pfam" id="PF12900">
    <property type="entry name" value="Pyridox_ox_2"/>
    <property type="match status" value="1"/>
</dbReference>